<dbReference type="PANTHER" id="PTHR48228:SF2">
    <property type="entry name" value="E-CINNAMOYL-COA:R-PHENYLLACTATE COA TRANSFERASE LARGE SUBUNIT"/>
    <property type="match status" value="1"/>
</dbReference>
<sequence>MTKILEGITVLEVAQHTFVPAAGAILADWGANVIKIEHPVRGDTMRGFRSTGGVEHNPDRHTLVENANRGKRSVGVDVSTAEGQQLIYEIAKTADVFLTNYLPAQRQKLKLDLEHIRAANPNIIYARGSAYGDKGPEREAGGFDGTAYWTRSGIGYSMSPPELDRPLMQGIPAFGDCAGGMNIAGGILGGLFHREKTGKPVELDVSLLSTAWWSASTGLAQTMELGEVPRTRMPAGGGSPGNPFMGNFTTSDGGTINFCILTPGPYIRDTFQHLGIPEAADDPRFADVEALREHWADASALLVQAIAKQPFAYWLSHLKTMKGQWAPFQSLEDLTRDEQALANDMIIEVEGSDGHPLKLVRPPVQFDHAPVQTTRAPQASEHTELYLLELGLDWERIEALKASGIIS</sequence>
<dbReference type="InterPro" id="IPR003673">
    <property type="entry name" value="CoA-Trfase_fam_III"/>
</dbReference>
<protein>
    <submittedName>
        <fullName evidence="1">CoA transferase</fullName>
    </submittedName>
</protein>
<comment type="caution">
    <text evidence="1">The sequence shown here is derived from an EMBL/GenBank/DDBJ whole genome shotgun (WGS) entry which is preliminary data.</text>
</comment>
<reference evidence="1" key="1">
    <citation type="submission" date="2020-03" db="EMBL/GenBank/DDBJ databases">
        <authorList>
            <person name="Guo F."/>
        </authorList>
    </citation>
    <scope>NUCLEOTIDE SEQUENCE</scope>
    <source>
        <strain evidence="1">JCM 30134</strain>
    </source>
</reference>
<dbReference type="InterPro" id="IPR023606">
    <property type="entry name" value="CoA-Trfase_III_dom_1_sf"/>
</dbReference>
<dbReference type="InterPro" id="IPR050509">
    <property type="entry name" value="CoA-transferase_III"/>
</dbReference>
<dbReference type="Proteomes" id="UP000787472">
    <property type="component" value="Unassembled WGS sequence"/>
</dbReference>
<gene>
    <name evidence="1" type="ORF">G8770_08860</name>
</gene>
<accession>A0A9E5MJU3</accession>
<evidence type="ECO:0000313" key="2">
    <source>
        <dbReference type="Proteomes" id="UP000787472"/>
    </source>
</evidence>
<dbReference type="GO" id="GO:0016740">
    <property type="term" value="F:transferase activity"/>
    <property type="evidence" value="ECO:0007669"/>
    <property type="project" value="UniProtKB-KW"/>
</dbReference>
<dbReference type="InterPro" id="IPR044855">
    <property type="entry name" value="CoA-Trfase_III_dom3_sf"/>
</dbReference>
<name>A0A9E5MJU3_9GAMM</name>
<keyword evidence="1" id="KW-0808">Transferase</keyword>
<dbReference type="EMBL" id="JAAONZ010000005">
    <property type="protein sequence ID" value="NHO65649.1"/>
    <property type="molecule type" value="Genomic_DNA"/>
</dbReference>
<dbReference type="AlphaFoldDB" id="A0A9E5MJU3"/>
<organism evidence="1 2">
    <name type="scientific">Pseudomaricurvus hydrocarbonicus</name>
    <dbReference type="NCBI Taxonomy" id="1470433"/>
    <lineage>
        <taxon>Bacteria</taxon>
        <taxon>Pseudomonadati</taxon>
        <taxon>Pseudomonadota</taxon>
        <taxon>Gammaproteobacteria</taxon>
        <taxon>Cellvibrionales</taxon>
        <taxon>Cellvibrionaceae</taxon>
        <taxon>Pseudomaricurvus</taxon>
    </lineage>
</organism>
<evidence type="ECO:0000313" key="1">
    <source>
        <dbReference type="EMBL" id="NHO65649.1"/>
    </source>
</evidence>
<dbReference type="Gene3D" id="3.40.50.10540">
    <property type="entry name" value="Crotonobetainyl-coa:carnitine coa-transferase, domain 1"/>
    <property type="match status" value="1"/>
</dbReference>
<keyword evidence="2" id="KW-1185">Reference proteome</keyword>
<proteinExistence type="predicted"/>
<dbReference type="PANTHER" id="PTHR48228">
    <property type="entry name" value="SUCCINYL-COA--D-CITRAMALATE COA-TRANSFERASE"/>
    <property type="match status" value="1"/>
</dbReference>
<dbReference type="Pfam" id="PF02515">
    <property type="entry name" value="CoA_transf_3"/>
    <property type="match status" value="1"/>
</dbReference>
<dbReference type="SUPFAM" id="SSF89796">
    <property type="entry name" value="CoA-transferase family III (CaiB/BaiF)"/>
    <property type="match status" value="1"/>
</dbReference>
<dbReference type="Gene3D" id="3.30.1540.10">
    <property type="entry name" value="formyl-coa transferase, domain 3"/>
    <property type="match status" value="1"/>
</dbReference>
<dbReference type="RefSeq" id="WP_167184995.1">
    <property type="nucleotide sequence ID" value="NZ_JAAONZ010000005.1"/>
</dbReference>